<name>A0A1J3DFN9_NOCCA</name>
<dbReference type="InterPro" id="IPR032795">
    <property type="entry name" value="DUF3741-assoc"/>
</dbReference>
<feature type="compositionally biased region" description="Polar residues" evidence="1">
    <location>
        <begin position="411"/>
        <end position="420"/>
    </location>
</feature>
<evidence type="ECO:0000256" key="1">
    <source>
        <dbReference type="SAM" id="MobiDB-lite"/>
    </source>
</evidence>
<proteinExistence type="predicted"/>
<dbReference type="PANTHER" id="PTHR21726">
    <property type="entry name" value="PHOSPHATIDYLINOSITOL N-ACETYLGLUCOSAMINYLTRANSFERASE SUBUNIT P DOWN SYNDROME CRITICAL REGION PROTEIN 5 -RELATED"/>
    <property type="match status" value="1"/>
</dbReference>
<feature type="region of interest" description="Disordered" evidence="1">
    <location>
        <begin position="188"/>
        <end position="214"/>
    </location>
</feature>
<evidence type="ECO:0000259" key="2">
    <source>
        <dbReference type="Pfam" id="PF14383"/>
    </source>
</evidence>
<dbReference type="Pfam" id="PF14383">
    <property type="entry name" value="VARLMGL"/>
    <property type="match status" value="1"/>
</dbReference>
<accession>A0A1J3DFN9</accession>
<dbReference type="PANTHER" id="PTHR21726:SF61">
    <property type="entry name" value="DNAA INITIATOR-ASSOCIATING PROTEIN"/>
    <property type="match status" value="1"/>
</dbReference>
<evidence type="ECO:0000313" key="3">
    <source>
        <dbReference type="EMBL" id="JAU17758.1"/>
    </source>
</evidence>
<reference evidence="3" key="1">
    <citation type="submission" date="2016-07" db="EMBL/GenBank/DDBJ databases">
        <title>De novo transcriptome assembly of four accessions of the metal hyperaccumulator plant Noccaea caerulescens.</title>
        <authorList>
            <person name="Blande D."/>
            <person name="Halimaa P."/>
            <person name="Tervahauta A.I."/>
            <person name="Aarts M.G."/>
            <person name="Karenlampi S.O."/>
        </authorList>
    </citation>
    <scope>NUCLEOTIDE SEQUENCE</scope>
</reference>
<organism evidence="3">
    <name type="scientific">Noccaea caerulescens</name>
    <name type="common">Alpine penny-cress</name>
    <name type="synonym">Thlaspi caerulescens</name>
    <dbReference type="NCBI Taxonomy" id="107243"/>
    <lineage>
        <taxon>Eukaryota</taxon>
        <taxon>Viridiplantae</taxon>
        <taxon>Streptophyta</taxon>
        <taxon>Embryophyta</taxon>
        <taxon>Tracheophyta</taxon>
        <taxon>Spermatophyta</taxon>
        <taxon>Magnoliopsida</taxon>
        <taxon>eudicotyledons</taxon>
        <taxon>Gunneridae</taxon>
        <taxon>Pentapetalae</taxon>
        <taxon>rosids</taxon>
        <taxon>malvids</taxon>
        <taxon>Brassicales</taxon>
        <taxon>Brassicaceae</taxon>
        <taxon>Coluteocarpeae</taxon>
        <taxon>Noccaea</taxon>
    </lineage>
</organism>
<protein>
    <recommendedName>
        <fullName evidence="2">DUF3741 domain-containing protein</fullName>
    </recommendedName>
</protein>
<dbReference type="EMBL" id="GEVI01014562">
    <property type="protein sequence ID" value="JAU17758.1"/>
    <property type="molecule type" value="Transcribed_RNA"/>
</dbReference>
<feature type="compositionally biased region" description="Acidic residues" evidence="1">
    <location>
        <begin position="130"/>
        <end position="139"/>
    </location>
</feature>
<gene>
    <name evidence="3" type="ORF">GA_TR17818_c0_g1_i1_g.56776</name>
</gene>
<dbReference type="AlphaFoldDB" id="A0A1J3DFN9"/>
<feature type="region of interest" description="Disordered" evidence="1">
    <location>
        <begin position="112"/>
        <end position="152"/>
    </location>
</feature>
<feature type="domain" description="DUF3741" evidence="2">
    <location>
        <begin position="94"/>
        <end position="118"/>
    </location>
</feature>
<feature type="region of interest" description="Disordered" evidence="1">
    <location>
        <begin position="389"/>
        <end position="442"/>
    </location>
</feature>
<sequence length="804" mass="89666">MTGELQETVDKTAPCAAITEKRPNRLGGCVGVFFQLFDWNRRFAKRKLFSRKSLLPGKQASKRFGGNEKMLKSKLNLIDDENRGSFPNRGEVVKHEMRSPSLVARLMGLESMPSSHRDKGKKKKTNGNVFDEEEEEEENGFDKSRPQKMQRTTGVCDRRVVVKKFGSDALQIKNVLTRVRKHHQYNSSNLHHQHQKKLASPVRSPRLHRRTTSSSRLIDAAARILEPGKRKIAYPGSSSGIRKCENVGKEPVEVVVYNSNSVAASCKACGSFLDVHGSVPVAEEIGKNMERVPEATPFGRSKRNVFWRNQEPLSASGLAKGSSRESTTNQKALHRVQVLQRERFPPEARSFTLQSKRVCSSSSNAINCKEKDLIAMNRGSTRMNHHHLARFENSDLNQQRKSQSRVEESCNRSGLSTTTPPRKRRLACVSDQGRGSSSISPVSRRLEGECSCDCSKETQFKLGSLPHRSYRESKERTGLQRRPNQKRLPLDAGTLGLIQQKLKKLAAQEEDEAIIRGSALPNQSASLILHELLSSLALEQRYIRDIDMPYRRKGKTEMWSSTGNANSDYTSPGSVLDASFSNESCFSNSFNNSVVVPGHVRLLPLEPIEPDWDVLEDSANSFKNSTSGGGNYRAIAGLVSHVSNVLRCLSNTGLILTQQRFTLAREVIVNTELLVGGTTTQENYLTGPELFDELMIYAARSDNLVNLPGVTGGFLVDAMIEHLEERNISCGLLKPLSVDADGLIHGVLEDVPKWATLARIGVDEVMSIEMEKWFDLEAHLFGVGSEIAYEILWCMLGELAMDLF</sequence>